<dbReference type="GO" id="GO:0008324">
    <property type="term" value="F:monoatomic cation transmembrane transporter activity"/>
    <property type="evidence" value="ECO:0007669"/>
    <property type="project" value="InterPro"/>
</dbReference>
<evidence type="ECO:0000256" key="6">
    <source>
        <dbReference type="ARBA" id="ARBA00023136"/>
    </source>
</evidence>
<evidence type="ECO:0000313" key="9">
    <source>
        <dbReference type="Proteomes" id="UP000320806"/>
    </source>
</evidence>
<keyword evidence="6 7" id="KW-0472">Membrane</keyword>
<dbReference type="EMBL" id="VFMO01000001">
    <property type="protein sequence ID" value="TQJ13326.1"/>
    <property type="molecule type" value="Genomic_DNA"/>
</dbReference>
<name>A0A542EDG8_9MICO</name>
<dbReference type="Pfam" id="PF01899">
    <property type="entry name" value="MNHE"/>
    <property type="match status" value="1"/>
</dbReference>
<dbReference type="PANTHER" id="PTHR34584:SF1">
    <property type="entry name" value="NA(+)_H(+) ANTIPORTER SUBUNIT E1"/>
    <property type="match status" value="1"/>
</dbReference>
<dbReference type="GO" id="GO:0005886">
    <property type="term" value="C:plasma membrane"/>
    <property type="evidence" value="ECO:0007669"/>
    <property type="project" value="UniProtKB-SubCell"/>
</dbReference>
<comment type="similarity">
    <text evidence="2">Belongs to the CPA3 antiporters (TC 2.A.63) subunit E family.</text>
</comment>
<evidence type="ECO:0000256" key="7">
    <source>
        <dbReference type="SAM" id="Phobius"/>
    </source>
</evidence>
<dbReference type="AlphaFoldDB" id="A0A542EDG8"/>
<protein>
    <submittedName>
        <fullName evidence="8">Multisubunit sodium/proton antiporter MrpE subunit</fullName>
    </submittedName>
</protein>
<dbReference type="OrthoDB" id="3556991at2"/>
<evidence type="ECO:0000256" key="1">
    <source>
        <dbReference type="ARBA" id="ARBA00004651"/>
    </source>
</evidence>
<dbReference type="RefSeq" id="WP_141927495.1">
    <property type="nucleotide sequence ID" value="NZ_BAABCI010000015.1"/>
</dbReference>
<dbReference type="PANTHER" id="PTHR34584">
    <property type="entry name" value="NA(+)/H(+) ANTIPORTER SUBUNIT E1"/>
    <property type="match status" value="1"/>
</dbReference>
<comment type="subcellular location">
    <subcellularLocation>
        <location evidence="1">Cell membrane</location>
        <topology evidence="1">Multi-pass membrane protein</topology>
    </subcellularLocation>
</comment>
<keyword evidence="3" id="KW-1003">Cell membrane</keyword>
<dbReference type="NCBIfam" id="NF006521">
    <property type="entry name" value="PRK08965.1-5"/>
    <property type="match status" value="1"/>
</dbReference>
<evidence type="ECO:0000256" key="2">
    <source>
        <dbReference type="ARBA" id="ARBA00006228"/>
    </source>
</evidence>
<sequence length="196" mass="22056">MINARARMRLRPAAVLSMAVVWMLLWGSPSPVAFLGGVLLGWLITIVFPLPPIHLSGRPHLVGCIVLLGHLLRDLVVSSARIIRLTWGREVHLRSGIVRTELFSDNDLYQVQVAELTSLIPGTVVVEIVRSPRRLYLHVLDLEGEHAIAGIRHQVLETERRVLRAFGTKQEQDAFETACVKLPPTATRRDEWEVEE</sequence>
<feature type="transmembrane region" description="Helical" evidence="7">
    <location>
        <begin position="32"/>
        <end position="50"/>
    </location>
</feature>
<dbReference type="InterPro" id="IPR002758">
    <property type="entry name" value="Cation_antiport_E"/>
</dbReference>
<gene>
    <name evidence="8" type="ORF">FB459_0739</name>
</gene>
<organism evidence="8 9">
    <name type="scientific">Yimella lutea</name>
    <dbReference type="NCBI Taxonomy" id="587872"/>
    <lineage>
        <taxon>Bacteria</taxon>
        <taxon>Bacillati</taxon>
        <taxon>Actinomycetota</taxon>
        <taxon>Actinomycetes</taxon>
        <taxon>Micrococcales</taxon>
        <taxon>Dermacoccaceae</taxon>
        <taxon>Yimella</taxon>
    </lineage>
</organism>
<evidence type="ECO:0000256" key="4">
    <source>
        <dbReference type="ARBA" id="ARBA00022692"/>
    </source>
</evidence>
<accession>A0A542EDG8</accession>
<reference evidence="8 9" key="1">
    <citation type="submission" date="2019-06" db="EMBL/GenBank/DDBJ databases">
        <title>Sequencing the genomes of 1000 actinobacteria strains.</title>
        <authorList>
            <person name="Klenk H.-P."/>
        </authorList>
    </citation>
    <scope>NUCLEOTIDE SEQUENCE [LARGE SCALE GENOMIC DNA]</scope>
    <source>
        <strain evidence="8 9">DSM 19828</strain>
    </source>
</reference>
<keyword evidence="9" id="KW-1185">Reference proteome</keyword>
<evidence type="ECO:0000256" key="5">
    <source>
        <dbReference type="ARBA" id="ARBA00022989"/>
    </source>
</evidence>
<comment type="caution">
    <text evidence="8">The sequence shown here is derived from an EMBL/GenBank/DDBJ whole genome shotgun (WGS) entry which is preliminary data.</text>
</comment>
<keyword evidence="4 7" id="KW-0812">Transmembrane</keyword>
<evidence type="ECO:0000256" key="3">
    <source>
        <dbReference type="ARBA" id="ARBA00022475"/>
    </source>
</evidence>
<keyword evidence="5 7" id="KW-1133">Transmembrane helix</keyword>
<dbReference type="Proteomes" id="UP000320806">
    <property type="component" value="Unassembled WGS sequence"/>
</dbReference>
<evidence type="ECO:0000313" key="8">
    <source>
        <dbReference type="EMBL" id="TQJ13326.1"/>
    </source>
</evidence>
<proteinExistence type="inferred from homology"/>